<evidence type="ECO:0000256" key="4">
    <source>
        <dbReference type="ARBA" id="ARBA00022946"/>
    </source>
</evidence>
<dbReference type="GO" id="GO:0004022">
    <property type="term" value="F:alcohol dehydrogenase (NAD+) activity"/>
    <property type="evidence" value="ECO:0007669"/>
    <property type="project" value="InterPro"/>
</dbReference>
<dbReference type="Gene3D" id="1.20.1090.10">
    <property type="entry name" value="Dehydroquinate synthase-like - alpha domain"/>
    <property type="match status" value="1"/>
</dbReference>
<evidence type="ECO:0000313" key="10">
    <source>
        <dbReference type="Proteomes" id="UP000334820"/>
    </source>
</evidence>
<dbReference type="RefSeq" id="WP_151728481.1">
    <property type="nucleotide sequence ID" value="NZ_BKZV01000003.1"/>
</dbReference>
<sequence>MGCLDIPNETVFVMEMTPIKFGVGATAEVAYDAKRLGIQRALIVTDRGLMQLGLPERVRRLLTEAGLQADIYDDVHVEPTDRSFEEIARFIEGRNYDGMIAIGGGSSIDTAKWARLYATYPAPLMDYVNKPIGKGQPVPGPLKPLIAIPTTAGTGSETTAVAILDILALKVKTGISHPFLRPTFAIIDPLNTVTLPPMATAYPGFDVLTHALESYTSRPYHARPRHKPEERPVYVGSNPISDLWCEKALEYLGRYLRRAVLNGMDVEARTYLALAATYAGIGFGNAGVHIPHALAYPIAGMVKRFSPPDYPREEPLIPHGLSVIVTAPATFRWTYPADPERHLRAAQLLGAQVSGLNEAQRREILPQTLLTLMRDTGVPSDLGALGYTGEEIPALVEGALKQQRLLVNSPRAVGAEELRLLIEQSFEAAPRT</sequence>
<keyword evidence="4" id="KW-0809">Transit peptide</keyword>
<dbReference type="SUPFAM" id="SSF56796">
    <property type="entry name" value="Dehydroquinate synthase-like"/>
    <property type="match status" value="1"/>
</dbReference>
<dbReference type="InterPro" id="IPR042157">
    <property type="entry name" value="HOT"/>
</dbReference>
<accession>A0A5J4KAK6</accession>
<reference evidence="9 10" key="1">
    <citation type="journal article" date="2019" name="Int. J. Syst. Evol. Microbiol.">
        <title>Thermogemmatispora aurantia sp. nov. and Thermogemmatispora argillosa sp. nov., within the class Ktedonobacteria, and emended description of the genus Thermogemmatispora.</title>
        <authorList>
            <person name="Zheng Y."/>
            <person name="Wang C.M."/>
            <person name="Sakai Y."/>
            <person name="Abe K."/>
            <person name="Yokota A."/>
            <person name="Yabe S."/>
        </authorList>
    </citation>
    <scope>NUCLEOTIDE SEQUENCE [LARGE SCALE GENOMIC DNA]</scope>
    <source>
        <strain evidence="9 10">A1-2</strain>
    </source>
</reference>
<dbReference type="AlphaFoldDB" id="A0A5J4KAK6"/>
<evidence type="ECO:0000259" key="7">
    <source>
        <dbReference type="Pfam" id="PF00465"/>
    </source>
</evidence>
<dbReference type="Pfam" id="PF00465">
    <property type="entry name" value="Fe-ADH"/>
    <property type="match status" value="1"/>
</dbReference>
<comment type="caution">
    <text evidence="9">The sequence shown here is derived from an EMBL/GenBank/DDBJ whole genome shotgun (WGS) entry which is preliminary data.</text>
</comment>
<dbReference type="InterPro" id="IPR001670">
    <property type="entry name" value="ADH_Fe/GldA"/>
</dbReference>
<organism evidence="9 10">
    <name type="scientific">Thermogemmatispora aurantia</name>
    <dbReference type="NCBI Taxonomy" id="2045279"/>
    <lineage>
        <taxon>Bacteria</taxon>
        <taxon>Bacillati</taxon>
        <taxon>Chloroflexota</taxon>
        <taxon>Ktedonobacteria</taxon>
        <taxon>Thermogemmatisporales</taxon>
        <taxon>Thermogemmatisporaceae</taxon>
        <taxon>Thermogemmatispora</taxon>
    </lineage>
</organism>
<dbReference type="GO" id="GO:0046872">
    <property type="term" value="F:metal ion binding"/>
    <property type="evidence" value="ECO:0007669"/>
    <property type="project" value="InterPro"/>
</dbReference>
<dbReference type="CDD" id="cd08190">
    <property type="entry name" value="HOT"/>
    <property type="match status" value="1"/>
</dbReference>
<dbReference type="PANTHER" id="PTHR11496:SF83">
    <property type="entry name" value="HYDROXYACID-OXOACID TRANSHYDROGENASE, MITOCHONDRIAL"/>
    <property type="match status" value="1"/>
</dbReference>
<comment type="catalytic activity">
    <reaction evidence="1">
        <text>(S)-3-hydroxybutanoate + 2-oxoglutarate = (R)-2-hydroxyglutarate + acetoacetate</text>
        <dbReference type="Rhea" id="RHEA:23048"/>
        <dbReference type="ChEBI" id="CHEBI:11047"/>
        <dbReference type="ChEBI" id="CHEBI:13705"/>
        <dbReference type="ChEBI" id="CHEBI:15801"/>
        <dbReference type="ChEBI" id="CHEBI:16810"/>
        <dbReference type="EC" id="1.1.99.24"/>
    </reaction>
</comment>
<keyword evidence="5" id="KW-0560">Oxidoreductase</keyword>
<evidence type="ECO:0000256" key="5">
    <source>
        <dbReference type="ARBA" id="ARBA00023002"/>
    </source>
</evidence>
<dbReference type="InterPro" id="IPR056798">
    <property type="entry name" value="ADH_Fe_C"/>
</dbReference>
<dbReference type="Gene3D" id="3.40.50.1970">
    <property type="match status" value="1"/>
</dbReference>
<comment type="catalytic activity">
    <reaction evidence="6">
        <text>4-hydroxybutanoate + 2-oxoglutarate = (R)-2-hydroxyglutarate + succinate semialdehyde</text>
        <dbReference type="Rhea" id="RHEA:24734"/>
        <dbReference type="ChEBI" id="CHEBI:15801"/>
        <dbReference type="ChEBI" id="CHEBI:16724"/>
        <dbReference type="ChEBI" id="CHEBI:16810"/>
        <dbReference type="ChEBI" id="CHEBI:57706"/>
        <dbReference type="EC" id="1.1.99.24"/>
    </reaction>
</comment>
<protein>
    <recommendedName>
        <fullName evidence="3">hydroxyacid-oxoacid transhydrogenase</fullName>
        <ecNumber evidence="3">1.1.99.24</ecNumber>
    </recommendedName>
</protein>
<evidence type="ECO:0000256" key="3">
    <source>
        <dbReference type="ARBA" id="ARBA00013182"/>
    </source>
</evidence>
<dbReference type="EMBL" id="BKZV01000003">
    <property type="protein sequence ID" value="GER83747.1"/>
    <property type="molecule type" value="Genomic_DNA"/>
</dbReference>
<evidence type="ECO:0000259" key="8">
    <source>
        <dbReference type="Pfam" id="PF25137"/>
    </source>
</evidence>
<dbReference type="FunFam" id="3.40.50.1970:FF:000003">
    <property type="entry name" value="Alcohol dehydrogenase, iron-containing"/>
    <property type="match status" value="1"/>
</dbReference>
<dbReference type="EC" id="1.1.99.24" evidence="3"/>
<evidence type="ECO:0000256" key="6">
    <source>
        <dbReference type="ARBA" id="ARBA00049496"/>
    </source>
</evidence>
<name>A0A5J4KAK6_9CHLR</name>
<dbReference type="InterPro" id="IPR039697">
    <property type="entry name" value="Alcohol_dehydrogenase_Fe"/>
</dbReference>
<proteinExistence type="inferred from homology"/>
<comment type="similarity">
    <text evidence="2">Belongs to the iron-containing alcohol dehydrogenase family. Hydroxyacid-oxoacid transhydrogenase subfamily.</text>
</comment>
<evidence type="ECO:0000256" key="2">
    <source>
        <dbReference type="ARBA" id="ARBA00010005"/>
    </source>
</evidence>
<evidence type="ECO:0000256" key="1">
    <source>
        <dbReference type="ARBA" id="ARBA00000813"/>
    </source>
</evidence>
<evidence type="ECO:0000313" key="9">
    <source>
        <dbReference type="EMBL" id="GER83747.1"/>
    </source>
</evidence>
<dbReference type="Pfam" id="PF25137">
    <property type="entry name" value="ADH_Fe_C"/>
    <property type="match status" value="1"/>
</dbReference>
<dbReference type="Proteomes" id="UP000334820">
    <property type="component" value="Unassembled WGS sequence"/>
</dbReference>
<keyword evidence="10" id="KW-1185">Reference proteome</keyword>
<dbReference type="PANTHER" id="PTHR11496">
    <property type="entry name" value="ALCOHOL DEHYDROGENASE"/>
    <property type="match status" value="1"/>
</dbReference>
<gene>
    <name evidence="9" type="ORF">KTAU_23840</name>
</gene>
<feature type="domain" description="Alcohol dehydrogenase iron-type/glycerol dehydrogenase GldA" evidence="7">
    <location>
        <begin position="19"/>
        <end position="189"/>
    </location>
</feature>
<dbReference type="GO" id="GO:0047988">
    <property type="term" value="F:hydroxyacid-oxoacid transhydrogenase activity"/>
    <property type="evidence" value="ECO:0007669"/>
    <property type="project" value="UniProtKB-EC"/>
</dbReference>
<feature type="domain" description="Fe-containing alcohol dehydrogenase-like C-terminal" evidence="8">
    <location>
        <begin position="234"/>
        <end position="425"/>
    </location>
</feature>